<protein>
    <submittedName>
        <fullName evidence="2">Uncharacterized protein</fullName>
    </submittedName>
</protein>
<dbReference type="EMBL" id="QBUD01000042">
    <property type="protein sequence ID" value="PUB08265.1"/>
    <property type="molecule type" value="Genomic_DNA"/>
</dbReference>
<reference evidence="2 3" key="1">
    <citation type="submission" date="2018-04" db="EMBL/GenBank/DDBJ databases">
        <title>Genomic Encyclopedia of Archaeal and Bacterial Type Strains, Phase II (KMG-II): from individual species to whole genera.</title>
        <authorList>
            <person name="Goeker M."/>
        </authorList>
    </citation>
    <scope>NUCLEOTIDE SEQUENCE [LARGE SCALE GENOMIC DNA]</scope>
    <source>
        <strain evidence="2 3">DSM 29955</strain>
    </source>
</reference>
<name>A0A2T6K0W5_9RHOB</name>
<sequence length="77" mass="8464">MTEYPFIPSIADRLAQPNRSNPFVRSEPGSRVKGANRQQPGVNPRQTLRWKVKTTVFNPHTNASAAASDPTGSTLFP</sequence>
<evidence type="ECO:0000256" key="1">
    <source>
        <dbReference type="SAM" id="MobiDB-lite"/>
    </source>
</evidence>
<organism evidence="2 3">
    <name type="scientific">Yoonia sediminilitoris</name>
    <dbReference type="NCBI Taxonomy" id="1286148"/>
    <lineage>
        <taxon>Bacteria</taxon>
        <taxon>Pseudomonadati</taxon>
        <taxon>Pseudomonadota</taxon>
        <taxon>Alphaproteobacteria</taxon>
        <taxon>Rhodobacterales</taxon>
        <taxon>Paracoccaceae</taxon>
        <taxon>Yoonia</taxon>
    </lineage>
</organism>
<accession>A0A2T6K0W5</accession>
<dbReference type="Proteomes" id="UP000244523">
    <property type="component" value="Unassembled WGS sequence"/>
</dbReference>
<feature type="region of interest" description="Disordered" evidence="1">
    <location>
        <begin position="1"/>
        <end position="47"/>
    </location>
</feature>
<evidence type="ECO:0000313" key="2">
    <source>
        <dbReference type="EMBL" id="PUB08265.1"/>
    </source>
</evidence>
<comment type="caution">
    <text evidence="2">The sequence shown here is derived from an EMBL/GenBank/DDBJ whole genome shotgun (WGS) entry which is preliminary data.</text>
</comment>
<evidence type="ECO:0000313" key="3">
    <source>
        <dbReference type="Proteomes" id="UP000244523"/>
    </source>
</evidence>
<dbReference type="AlphaFoldDB" id="A0A2T6K0W5"/>
<gene>
    <name evidence="2" type="ORF">C8N45_1423</name>
</gene>
<keyword evidence="3" id="KW-1185">Reference proteome</keyword>
<feature type="compositionally biased region" description="Polar residues" evidence="1">
    <location>
        <begin position="36"/>
        <end position="46"/>
    </location>
</feature>
<proteinExistence type="predicted"/>